<evidence type="ECO:0000313" key="5">
    <source>
        <dbReference type="RefSeq" id="XP_025783446.1"/>
    </source>
</evidence>
<dbReference type="Pfam" id="PF00790">
    <property type="entry name" value="VHS"/>
    <property type="match status" value="2"/>
</dbReference>
<dbReference type="GO" id="GO:0043130">
    <property type="term" value="F:ubiquitin binding"/>
    <property type="evidence" value="ECO:0007669"/>
    <property type="project" value="InterPro"/>
</dbReference>
<keyword evidence="4" id="KW-1185">Reference proteome</keyword>
<keyword evidence="5" id="KW-0808">Transferase</keyword>
<dbReference type="GO" id="GO:0035091">
    <property type="term" value="F:phosphatidylinositol binding"/>
    <property type="evidence" value="ECO:0007669"/>
    <property type="project" value="InterPro"/>
</dbReference>
<dbReference type="InterPro" id="IPR002014">
    <property type="entry name" value="VHS_dom"/>
</dbReference>
<feature type="domain" description="VHS" evidence="3">
    <location>
        <begin position="15"/>
        <end position="112"/>
    </location>
</feature>
<feature type="compositionally biased region" description="Pro residues" evidence="2">
    <location>
        <begin position="374"/>
        <end position="391"/>
    </location>
</feature>
<dbReference type="Gene3D" id="1.25.40.90">
    <property type="match status" value="2"/>
</dbReference>
<dbReference type="GO" id="GO:0032456">
    <property type="term" value="P:endocytic recycling"/>
    <property type="evidence" value="ECO:0007669"/>
    <property type="project" value="TreeGrafter"/>
</dbReference>
<dbReference type="SMART" id="SM00288">
    <property type="entry name" value="VHS"/>
    <property type="match status" value="1"/>
</dbReference>
<proteinExistence type="predicted"/>
<dbReference type="RefSeq" id="XP_025783446.1">
    <property type="nucleotide sequence ID" value="XM_025927661.1"/>
</dbReference>
<dbReference type="GO" id="GO:0031623">
    <property type="term" value="P:receptor internalization"/>
    <property type="evidence" value="ECO:0007669"/>
    <property type="project" value="TreeGrafter"/>
</dbReference>
<gene>
    <name evidence="5" type="primary">HGS</name>
</gene>
<feature type="region of interest" description="Disordered" evidence="2">
    <location>
        <begin position="340"/>
        <end position="405"/>
    </location>
</feature>
<dbReference type="GO" id="GO:0005769">
    <property type="term" value="C:early endosome"/>
    <property type="evidence" value="ECO:0007669"/>
    <property type="project" value="TreeGrafter"/>
</dbReference>
<organism evidence="4 5">
    <name type="scientific">Puma concolor</name>
    <name type="common">Mountain lion</name>
    <name type="synonym">Felis concolor</name>
    <dbReference type="NCBI Taxonomy" id="9696"/>
    <lineage>
        <taxon>Eukaryota</taxon>
        <taxon>Metazoa</taxon>
        <taxon>Chordata</taxon>
        <taxon>Craniata</taxon>
        <taxon>Vertebrata</taxon>
        <taxon>Euteleostomi</taxon>
        <taxon>Mammalia</taxon>
        <taxon>Eutheria</taxon>
        <taxon>Laurasiatheria</taxon>
        <taxon>Carnivora</taxon>
        <taxon>Feliformia</taxon>
        <taxon>Felidae</taxon>
        <taxon>Felinae</taxon>
        <taxon>Puma</taxon>
    </lineage>
</organism>
<dbReference type="InterPro" id="IPR017073">
    <property type="entry name" value="HGS/VPS27"/>
</dbReference>
<dbReference type="SUPFAM" id="SSF48464">
    <property type="entry name" value="ENTH/VHS domain"/>
    <property type="match status" value="1"/>
</dbReference>
<sequence length="405" mass="44131">MGRGSGTFERLLDKATSQLLLETDWESILQICDLIRQGDTQAKYAVSSIKKKVNDKNPHVALYALERQVEVNVRNKILYLIQAWAHAFRNEPKYKVVQDTYQIMKVEGHVFPEFKESDAMFAAERAPDWVDAEECHRCRVQFGVVTRKEYLEVQRQLAIQRLQEQEKERQMRLEQQKQTIQMRAQMPAFSLPYAQLQAMPAAGGVLYQPSGPTSFPGTFSPAGSVEGSPMHTVYMSQPAPTAGSPYAGMPGAGADPGMVSAYMYPAGATGAQAAPQGPAGPTASPAYSSYQPTPTQGYQNVASQAPQSLPAISQPPQSGAMGYMGSQSVSMGYQPYSMQNLMNTLPGQDTPMPPPQQPYISGQQPMYQQMAPSGGPPQQPPPVAQQPPAQGPPAQGSEAQLISFD</sequence>
<dbReference type="PANTHER" id="PTHR46275:SF1">
    <property type="entry name" value="HEPATOCYTE GROWTH FACTOR-REGULATED TYROSINE KINASE SUBSTRATE"/>
    <property type="match status" value="1"/>
</dbReference>
<dbReference type="KEGG" id="pcoo:112864624"/>
<evidence type="ECO:0000256" key="2">
    <source>
        <dbReference type="SAM" id="MobiDB-lite"/>
    </source>
</evidence>
<reference evidence="5" key="1">
    <citation type="submission" date="2025-08" db="UniProtKB">
        <authorList>
            <consortium name="RefSeq"/>
        </authorList>
    </citation>
    <scope>IDENTIFICATION</scope>
    <source>
        <tissue evidence="5">Blood</tissue>
    </source>
</reference>
<dbReference type="PROSITE" id="PS50179">
    <property type="entry name" value="VHS"/>
    <property type="match status" value="1"/>
</dbReference>
<feature type="region of interest" description="Disordered" evidence="2">
    <location>
        <begin position="270"/>
        <end position="325"/>
    </location>
</feature>
<dbReference type="GO" id="GO:0016301">
    <property type="term" value="F:kinase activity"/>
    <property type="evidence" value="ECO:0007669"/>
    <property type="project" value="UniProtKB-KW"/>
</dbReference>
<feature type="compositionally biased region" description="Low complexity" evidence="2">
    <location>
        <begin position="270"/>
        <end position="286"/>
    </location>
</feature>
<protein>
    <submittedName>
        <fullName evidence="5">Hepatocyte growth factor-regulated tyrosine kinase substrate</fullName>
    </submittedName>
</protein>
<keyword evidence="1" id="KW-0175">Coiled coil</keyword>
<keyword evidence="5" id="KW-0418">Kinase</keyword>
<evidence type="ECO:0000259" key="3">
    <source>
        <dbReference type="PROSITE" id="PS50179"/>
    </source>
</evidence>
<feature type="compositionally biased region" description="Polar residues" evidence="2">
    <location>
        <begin position="358"/>
        <end position="367"/>
    </location>
</feature>
<dbReference type="AlphaFoldDB" id="A0A6P6I5L0"/>
<dbReference type="PANTHER" id="PTHR46275">
    <property type="entry name" value="HEPATOCYTE GROWTH FACTOR-REGULATED TYROSINE KINASE SUBSTRATE"/>
    <property type="match status" value="1"/>
</dbReference>
<name>A0A6P6I5L0_PUMCO</name>
<accession>A0A6P6I5L0</accession>
<feature type="compositionally biased region" description="Polar residues" evidence="2">
    <location>
        <begin position="287"/>
        <end position="317"/>
    </location>
</feature>
<evidence type="ECO:0000313" key="4">
    <source>
        <dbReference type="Proteomes" id="UP000515131"/>
    </source>
</evidence>
<evidence type="ECO:0000256" key="1">
    <source>
        <dbReference type="SAM" id="Coils"/>
    </source>
</evidence>
<dbReference type="Proteomes" id="UP000515131">
    <property type="component" value="Unplaced"/>
</dbReference>
<feature type="coiled-coil region" evidence="1">
    <location>
        <begin position="148"/>
        <end position="179"/>
    </location>
</feature>
<dbReference type="GeneID" id="112864624"/>
<dbReference type="CTD" id="9146"/>
<dbReference type="InterPro" id="IPR008942">
    <property type="entry name" value="ENTH_VHS"/>
</dbReference>
<dbReference type="CDD" id="cd22249">
    <property type="entry name" value="UDM1_RNF168_RNF169-like"/>
    <property type="match status" value="1"/>
</dbReference>